<dbReference type="AlphaFoldDB" id="A0A915PVM2"/>
<dbReference type="Proteomes" id="UP000887581">
    <property type="component" value="Unplaced"/>
</dbReference>
<evidence type="ECO:0000313" key="1">
    <source>
        <dbReference type="Proteomes" id="UP000887581"/>
    </source>
</evidence>
<organism evidence="1 2">
    <name type="scientific">Setaria digitata</name>
    <dbReference type="NCBI Taxonomy" id="48799"/>
    <lineage>
        <taxon>Eukaryota</taxon>
        <taxon>Metazoa</taxon>
        <taxon>Ecdysozoa</taxon>
        <taxon>Nematoda</taxon>
        <taxon>Chromadorea</taxon>
        <taxon>Rhabditida</taxon>
        <taxon>Spirurina</taxon>
        <taxon>Spiruromorpha</taxon>
        <taxon>Filarioidea</taxon>
        <taxon>Setariidae</taxon>
        <taxon>Setaria</taxon>
    </lineage>
</organism>
<proteinExistence type="predicted"/>
<evidence type="ECO:0000313" key="2">
    <source>
        <dbReference type="WBParaSite" id="sdigi.contig29.g2216.t1"/>
    </source>
</evidence>
<dbReference type="WBParaSite" id="sdigi.contig29.g2216.t1">
    <property type="protein sequence ID" value="sdigi.contig29.g2216.t1"/>
    <property type="gene ID" value="sdigi.contig29.g2216"/>
</dbReference>
<reference evidence="2" key="1">
    <citation type="submission" date="2022-11" db="UniProtKB">
        <authorList>
            <consortium name="WormBaseParasite"/>
        </authorList>
    </citation>
    <scope>IDENTIFICATION</scope>
</reference>
<sequence>MPLLLATEGVQGWWHPGFNYGYGYALHHPIWYHHYGGYGMVPHHPLYVHHVYDARNMHAQYRGAQIGAALGSLAANLGRKK</sequence>
<keyword evidence="1" id="KW-1185">Reference proteome</keyword>
<accession>A0A915PVM2</accession>
<name>A0A915PVM2_9BILA</name>
<protein>
    <submittedName>
        <fullName evidence="2">Uncharacterized protein</fullName>
    </submittedName>
</protein>